<evidence type="ECO:0000313" key="1">
    <source>
        <dbReference type="EMBL" id="CAJ0781808.1"/>
    </source>
</evidence>
<name>A0ABM9J446_9RALS</name>
<proteinExistence type="predicted"/>
<protein>
    <submittedName>
        <fullName evidence="1">Uncharacterized protein</fullName>
    </submittedName>
</protein>
<sequence length="81" mass="9179">MDVFSARYEGKTGLDKSWGTATLQSGFFDTQEEAELHLRLLAAEQGFDLVVQRHYESRQQQDGNYVFKVWRASGVAGNKAH</sequence>
<reference evidence="1 2" key="1">
    <citation type="submission" date="2023-07" db="EMBL/GenBank/DDBJ databases">
        <authorList>
            <person name="Peeters C."/>
        </authorList>
    </citation>
    <scope>NUCLEOTIDE SEQUENCE [LARGE SCALE GENOMIC DNA]</scope>
    <source>
        <strain evidence="1 2">LMG 7141</strain>
    </source>
</reference>
<keyword evidence="2" id="KW-1185">Reference proteome</keyword>
<dbReference type="Proteomes" id="UP001189616">
    <property type="component" value="Unassembled WGS sequence"/>
</dbReference>
<organism evidence="1 2">
    <name type="scientific">Ralstonia condita</name>
    <dbReference type="NCBI Taxonomy" id="3058600"/>
    <lineage>
        <taxon>Bacteria</taxon>
        <taxon>Pseudomonadati</taxon>
        <taxon>Pseudomonadota</taxon>
        <taxon>Betaproteobacteria</taxon>
        <taxon>Burkholderiales</taxon>
        <taxon>Burkholderiaceae</taxon>
        <taxon>Ralstonia</taxon>
    </lineage>
</organism>
<comment type="caution">
    <text evidence="1">The sequence shown here is derived from an EMBL/GenBank/DDBJ whole genome shotgun (WGS) entry which is preliminary data.</text>
</comment>
<dbReference type="EMBL" id="CATYWO010000001">
    <property type="protein sequence ID" value="CAJ0781808.1"/>
    <property type="molecule type" value="Genomic_DNA"/>
</dbReference>
<gene>
    <name evidence="1" type="ORF">LMG7141_01196</name>
</gene>
<accession>A0ABM9J446</accession>
<evidence type="ECO:0000313" key="2">
    <source>
        <dbReference type="Proteomes" id="UP001189616"/>
    </source>
</evidence>